<organism evidence="2 3">
    <name type="scientific">Pelagivirga sediminicola</name>
    <dbReference type="NCBI Taxonomy" id="2170575"/>
    <lineage>
        <taxon>Bacteria</taxon>
        <taxon>Pseudomonadati</taxon>
        <taxon>Pseudomonadota</taxon>
        <taxon>Alphaproteobacteria</taxon>
        <taxon>Rhodobacterales</taxon>
        <taxon>Paracoccaceae</taxon>
        <taxon>Pelagivirga</taxon>
    </lineage>
</organism>
<keyword evidence="1" id="KW-0812">Transmembrane</keyword>
<evidence type="ECO:0000313" key="2">
    <source>
        <dbReference type="EMBL" id="PVA09052.1"/>
    </source>
</evidence>
<evidence type="ECO:0000313" key="3">
    <source>
        <dbReference type="Proteomes" id="UP000244446"/>
    </source>
</evidence>
<proteinExistence type="predicted"/>
<feature type="transmembrane region" description="Helical" evidence="1">
    <location>
        <begin position="49"/>
        <end position="74"/>
    </location>
</feature>
<keyword evidence="3" id="KW-1185">Reference proteome</keyword>
<dbReference type="Proteomes" id="UP000244446">
    <property type="component" value="Unassembled WGS sequence"/>
</dbReference>
<dbReference type="AlphaFoldDB" id="A0A2T7G3Q4"/>
<accession>A0A2T7G3Q4</accession>
<protein>
    <submittedName>
        <fullName evidence="2">Uncharacterized protein</fullName>
    </submittedName>
</protein>
<reference evidence="2 3" key="1">
    <citation type="submission" date="2018-04" db="EMBL/GenBank/DDBJ databases">
        <title>Pelagivirga bohaiensis gen. nov., sp. nov., a bacterium isolated from the Bohai Sea.</title>
        <authorList>
            <person name="Ji X."/>
        </authorList>
    </citation>
    <scope>NUCLEOTIDE SEQUENCE [LARGE SCALE GENOMIC DNA]</scope>
    <source>
        <strain evidence="2 3">BH-SD19</strain>
    </source>
</reference>
<feature type="transmembrane region" description="Helical" evidence="1">
    <location>
        <begin position="12"/>
        <end position="33"/>
    </location>
</feature>
<sequence length="91" mass="9393">MRSSQLGPAADILGTISFVLGVVFAIMAVMAMIKRSRSTNDSSVETGRILMLSVAAACMVAIPTFLNVGVASIFGTGANQSSVDGQLRSLN</sequence>
<keyword evidence="1" id="KW-0472">Membrane</keyword>
<dbReference type="EMBL" id="QCYH01000012">
    <property type="protein sequence ID" value="PVA09052.1"/>
    <property type="molecule type" value="Genomic_DNA"/>
</dbReference>
<name>A0A2T7G3Q4_9RHOB</name>
<keyword evidence="1" id="KW-1133">Transmembrane helix</keyword>
<evidence type="ECO:0000256" key="1">
    <source>
        <dbReference type="SAM" id="Phobius"/>
    </source>
</evidence>
<comment type="caution">
    <text evidence="2">The sequence shown here is derived from an EMBL/GenBank/DDBJ whole genome shotgun (WGS) entry which is preliminary data.</text>
</comment>
<gene>
    <name evidence="2" type="ORF">DC366_15960</name>
</gene>